<protein>
    <recommendedName>
        <fullName evidence="2">J domain-containing protein</fullName>
    </recommendedName>
</protein>
<keyword evidence="4" id="KW-1185">Reference proteome</keyword>
<dbReference type="Pfam" id="PF00226">
    <property type="entry name" value="DnaJ"/>
    <property type="match status" value="1"/>
</dbReference>
<dbReference type="OrthoDB" id="1507364at2759"/>
<organism evidence="3 4">
    <name type="scientific">Laodelphax striatellus</name>
    <name type="common">Small brown planthopper</name>
    <name type="synonym">Delphax striatella</name>
    <dbReference type="NCBI Taxonomy" id="195883"/>
    <lineage>
        <taxon>Eukaryota</taxon>
        <taxon>Metazoa</taxon>
        <taxon>Ecdysozoa</taxon>
        <taxon>Arthropoda</taxon>
        <taxon>Hexapoda</taxon>
        <taxon>Insecta</taxon>
        <taxon>Pterygota</taxon>
        <taxon>Neoptera</taxon>
        <taxon>Paraneoptera</taxon>
        <taxon>Hemiptera</taxon>
        <taxon>Auchenorrhyncha</taxon>
        <taxon>Fulgoroidea</taxon>
        <taxon>Delphacidae</taxon>
        <taxon>Criomorphinae</taxon>
        <taxon>Laodelphax</taxon>
    </lineage>
</organism>
<dbReference type="AlphaFoldDB" id="A0A482WNP4"/>
<feature type="region of interest" description="Disordered" evidence="1">
    <location>
        <begin position="51"/>
        <end position="72"/>
    </location>
</feature>
<dbReference type="PROSITE" id="PS50076">
    <property type="entry name" value="DNAJ_2"/>
    <property type="match status" value="1"/>
</dbReference>
<feature type="compositionally biased region" description="Low complexity" evidence="1">
    <location>
        <begin position="428"/>
        <end position="458"/>
    </location>
</feature>
<feature type="compositionally biased region" description="Basic residues" evidence="1">
    <location>
        <begin position="957"/>
        <end position="966"/>
    </location>
</feature>
<dbReference type="EMBL" id="QKKF02029463">
    <property type="protein sequence ID" value="RZF35187.1"/>
    <property type="molecule type" value="Genomic_DNA"/>
</dbReference>
<dbReference type="Proteomes" id="UP000291343">
    <property type="component" value="Unassembled WGS sequence"/>
</dbReference>
<dbReference type="SMART" id="SM00271">
    <property type="entry name" value="DnaJ"/>
    <property type="match status" value="1"/>
</dbReference>
<feature type="region of interest" description="Disordered" evidence="1">
    <location>
        <begin position="382"/>
        <end position="656"/>
    </location>
</feature>
<feature type="compositionally biased region" description="Polar residues" evidence="1">
    <location>
        <begin position="382"/>
        <end position="392"/>
    </location>
</feature>
<reference evidence="3 4" key="1">
    <citation type="journal article" date="2017" name="Gigascience">
        <title>Genome sequence of the small brown planthopper, Laodelphax striatellus.</title>
        <authorList>
            <person name="Zhu J."/>
            <person name="Jiang F."/>
            <person name="Wang X."/>
            <person name="Yang P."/>
            <person name="Bao Y."/>
            <person name="Zhao W."/>
            <person name="Wang W."/>
            <person name="Lu H."/>
            <person name="Wang Q."/>
            <person name="Cui N."/>
            <person name="Li J."/>
            <person name="Chen X."/>
            <person name="Luo L."/>
            <person name="Yu J."/>
            <person name="Kang L."/>
            <person name="Cui F."/>
        </authorList>
    </citation>
    <scope>NUCLEOTIDE SEQUENCE [LARGE SCALE GENOMIC DNA]</scope>
    <source>
        <strain evidence="3">Lst14</strain>
    </source>
</reference>
<dbReference type="InParanoid" id="A0A482WNP4"/>
<dbReference type="PANTHER" id="PTHR44665:SF1">
    <property type="entry name" value="DNAJ HOMOLOG SUBFAMILY C MEMBER 14"/>
    <property type="match status" value="1"/>
</dbReference>
<feature type="compositionally biased region" description="Polar residues" evidence="1">
    <location>
        <begin position="739"/>
        <end position="752"/>
    </location>
</feature>
<evidence type="ECO:0000313" key="4">
    <source>
        <dbReference type="Proteomes" id="UP000291343"/>
    </source>
</evidence>
<feature type="compositionally biased region" description="Low complexity" evidence="1">
    <location>
        <begin position="51"/>
        <end position="63"/>
    </location>
</feature>
<evidence type="ECO:0000259" key="2">
    <source>
        <dbReference type="PROSITE" id="PS50076"/>
    </source>
</evidence>
<dbReference type="PRINTS" id="PR00625">
    <property type="entry name" value="JDOMAIN"/>
</dbReference>
<proteinExistence type="predicted"/>
<dbReference type="InterPro" id="IPR032843">
    <property type="entry name" value="Jiv"/>
</dbReference>
<feature type="compositionally biased region" description="Polar residues" evidence="1">
    <location>
        <begin position="586"/>
        <end position="599"/>
    </location>
</feature>
<feature type="compositionally biased region" description="Polar residues" evidence="1">
    <location>
        <begin position="939"/>
        <end position="956"/>
    </location>
</feature>
<feature type="compositionally biased region" description="Gly residues" evidence="1">
    <location>
        <begin position="728"/>
        <end position="737"/>
    </location>
</feature>
<evidence type="ECO:0000256" key="1">
    <source>
        <dbReference type="SAM" id="MobiDB-lite"/>
    </source>
</evidence>
<accession>A0A482WNP4</accession>
<dbReference type="InterPro" id="IPR052317">
    <property type="entry name" value="Viral_replicn-host_int_reg"/>
</dbReference>
<name>A0A482WNP4_LAOST</name>
<comment type="caution">
    <text evidence="3">The sequence shown here is derived from an EMBL/GenBank/DDBJ whole genome shotgun (WGS) entry which is preliminary data.</text>
</comment>
<feature type="region of interest" description="Disordered" evidence="1">
    <location>
        <begin position="176"/>
        <end position="201"/>
    </location>
</feature>
<sequence>MSDPNRNDSGGVGGTNTSQPIVKKRSIDDIIDHMTADLQYEGQYMLLGSPPAAATAPVTSSAPGQHSWTEYSNSANSSPIFLQQQNQQFVDVQPDTRQQLCRGLFYDGISPTRIQELSPTGGEMIGMVDMGNGNFVNVVFNPSAATRSNQLHHQLSNSAAATAQQQHDPFYVHHQQLHQQNHQNQQLHQPNQQLHQQNLQSPQQILQQNQLVHQNQQLHQQNLQQPQQMHQNQQLHHQNPQLHQQNPQLHQNPQQLQHQNPQMHQQNQQLHQQNPQLHQQNQQLQQQNQQLHQQNPQLHQQNQQLHHGSSIASPSQPASTNQVHANEYGLFTAPSGGKPVIPLQANQQLIENLVGNWLPNQSGTYSPFGCGKSSVQNAAAENGIDDSSSLRSQPQPTTAPQPQPAAGRKPRAVAEVRPMRPTYSDVLTKSPPSTASKSTAAAAQGSGSATAAAAAAAAKNEGRKQGGKGGKSGSKDSQQSKLGSTLRRQHSSGSDDAGGGLLGGKGGGGGGNSSFCQSSGVGASAGSKRWASIENLAPAHHGGSPVDAGYEAQETGGKKGGSAAAGKVGGKKKGVKASVNDDKNEPLNNHKVNNATLTGNKRPLQINNNIQRNRANIEKNVFKSAKKGVNGNGKEESKSNSSPLSSTKRVQRSGKRRQGNTYIDMIWTKWQHYMKLFAHWLLNLVWDVMALSTRLLVHLCQVSLDYSAATMRCGWRRVGDMLGRGGNRLGGGLGGRGAKSTSTPGDTSSTRSWWKFWRRRSPAGEGGGSPGKQARADKQPPHEGLANNMALPTTGDDAIKRLLSCKGKDPYSILGVTKKCNDEEIKKYYKKQAVLVHPDKNSQPGAEEAFKILVHAFELIGEPERRSRYDQCVAETHQMEHAWTELNDLLTRLHQKMEYTANTLRCTNCGKRHRRVQVKRPVYAARFCAQCKIHHSARESSTNGGSAMSAGDTSASRQRRKTKRKK</sequence>
<dbReference type="Pfam" id="PF14901">
    <property type="entry name" value="Jiv90"/>
    <property type="match status" value="1"/>
</dbReference>
<feature type="compositionally biased region" description="Low complexity" evidence="1">
    <location>
        <begin position="216"/>
        <end position="307"/>
    </location>
</feature>
<evidence type="ECO:0000313" key="3">
    <source>
        <dbReference type="EMBL" id="RZF35187.1"/>
    </source>
</evidence>
<dbReference type="SMR" id="A0A482WNP4"/>
<dbReference type="InterPro" id="IPR036869">
    <property type="entry name" value="J_dom_sf"/>
</dbReference>
<dbReference type="InterPro" id="IPR001623">
    <property type="entry name" value="DnaJ_domain"/>
</dbReference>
<feature type="region of interest" description="Disordered" evidence="1">
    <location>
        <begin position="216"/>
        <end position="321"/>
    </location>
</feature>
<dbReference type="CDD" id="cd06257">
    <property type="entry name" value="DnaJ"/>
    <property type="match status" value="1"/>
</dbReference>
<feature type="region of interest" description="Disordered" evidence="1">
    <location>
        <begin position="1"/>
        <end position="24"/>
    </location>
</feature>
<dbReference type="Gene3D" id="1.10.287.110">
    <property type="entry name" value="DnaJ domain"/>
    <property type="match status" value="1"/>
</dbReference>
<feature type="compositionally biased region" description="Polar residues" evidence="1">
    <location>
        <begin position="310"/>
        <end position="321"/>
    </location>
</feature>
<gene>
    <name evidence="3" type="ORF">LSTR_LSTR012625</name>
</gene>
<dbReference type="PANTHER" id="PTHR44665">
    <property type="entry name" value="DNAJ HOMOLOG SUBFAMILY C MEMBER 14"/>
    <property type="match status" value="1"/>
</dbReference>
<feature type="region of interest" description="Disordered" evidence="1">
    <location>
        <begin position="728"/>
        <end position="791"/>
    </location>
</feature>
<feature type="compositionally biased region" description="Low complexity" evidence="1">
    <location>
        <begin position="475"/>
        <end position="484"/>
    </location>
</feature>
<dbReference type="SUPFAM" id="SSF46565">
    <property type="entry name" value="Chaperone J-domain"/>
    <property type="match status" value="1"/>
</dbReference>
<feature type="compositionally biased region" description="Gly residues" evidence="1">
    <location>
        <begin position="496"/>
        <end position="512"/>
    </location>
</feature>
<feature type="domain" description="J" evidence="2">
    <location>
        <begin position="809"/>
        <end position="873"/>
    </location>
</feature>
<feature type="region of interest" description="Disordered" evidence="1">
    <location>
        <begin position="938"/>
        <end position="966"/>
    </location>
</feature>
<feature type="compositionally biased region" description="Low complexity" evidence="1">
    <location>
        <begin position="605"/>
        <end position="614"/>
    </location>
</feature>